<keyword evidence="6" id="KW-0255">Endonuclease</keyword>
<dbReference type="InterPro" id="IPR050092">
    <property type="entry name" value="RNase_H"/>
</dbReference>
<keyword evidence="7 9" id="KW-0378">Hydrolase</keyword>
<comment type="similarity">
    <text evidence="2">Belongs to the RNase H family.</text>
</comment>
<dbReference type="GO" id="GO:0046872">
    <property type="term" value="F:metal ion binding"/>
    <property type="evidence" value="ECO:0007669"/>
    <property type="project" value="UniProtKB-KW"/>
</dbReference>
<dbReference type="Pfam" id="PF00075">
    <property type="entry name" value="RNase_H"/>
    <property type="match status" value="1"/>
</dbReference>
<dbReference type="EC" id="3.1.26.4" evidence="3"/>
<dbReference type="EMBL" id="JANBTW010000017">
    <property type="protein sequence ID" value="KAJ2678847.1"/>
    <property type="molecule type" value="Genomic_DNA"/>
</dbReference>
<organism evidence="9 10">
    <name type="scientific">Coemansia spiralis</name>
    <dbReference type="NCBI Taxonomy" id="417178"/>
    <lineage>
        <taxon>Eukaryota</taxon>
        <taxon>Fungi</taxon>
        <taxon>Fungi incertae sedis</taxon>
        <taxon>Zoopagomycota</taxon>
        <taxon>Kickxellomycotina</taxon>
        <taxon>Kickxellomycetes</taxon>
        <taxon>Kickxellales</taxon>
        <taxon>Kickxellaceae</taxon>
        <taxon>Coemansia</taxon>
    </lineage>
</organism>
<comment type="caution">
    <text evidence="9">The sequence shown here is derived from an EMBL/GenBank/DDBJ whole genome shotgun (WGS) entry which is preliminary data.</text>
</comment>
<dbReference type="OrthoDB" id="245563at2759"/>
<dbReference type="InterPro" id="IPR036397">
    <property type="entry name" value="RNaseH_sf"/>
</dbReference>
<dbReference type="Gene3D" id="3.30.420.10">
    <property type="entry name" value="Ribonuclease H-like superfamily/Ribonuclease H"/>
    <property type="match status" value="1"/>
</dbReference>
<keyword evidence="5" id="KW-0479">Metal-binding</keyword>
<gene>
    <name evidence="9" type="primary">RNASEH1</name>
    <name evidence="9" type="ORF">GGI25_002040</name>
</gene>
<evidence type="ECO:0000259" key="8">
    <source>
        <dbReference type="PROSITE" id="PS50879"/>
    </source>
</evidence>
<reference evidence="9" key="1">
    <citation type="submission" date="2022-07" db="EMBL/GenBank/DDBJ databases">
        <title>Phylogenomic reconstructions and comparative analyses of Kickxellomycotina fungi.</title>
        <authorList>
            <person name="Reynolds N.K."/>
            <person name="Stajich J.E."/>
            <person name="Barry K."/>
            <person name="Grigoriev I.V."/>
            <person name="Crous P."/>
            <person name="Smith M.E."/>
        </authorList>
    </citation>
    <scope>NUCLEOTIDE SEQUENCE</scope>
    <source>
        <strain evidence="9">NRRL 3115</strain>
    </source>
</reference>
<protein>
    <recommendedName>
        <fullName evidence="3">ribonuclease H</fullName>
        <ecNumber evidence="3">3.1.26.4</ecNumber>
    </recommendedName>
</protein>
<dbReference type="GO" id="GO:0004523">
    <property type="term" value="F:RNA-DNA hybrid ribonuclease activity"/>
    <property type="evidence" value="ECO:0007669"/>
    <property type="project" value="UniProtKB-EC"/>
</dbReference>
<evidence type="ECO:0000313" key="10">
    <source>
        <dbReference type="Proteomes" id="UP001151518"/>
    </source>
</evidence>
<dbReference type="InterPro" id="IPR012337">
    <property type="entry name" value="RNaseH-like_sf"/>
</dbReference>
<keyword evidence="4" id="KW-0540">Nuclease</keyword>
<comment type="catalytic activity">
    <reaction evidence="1">
        <text>Endonucleolytic cleavage to 5'-phosphomonoester.</text>
        <dbReference type="EC" id="3.1.26.4"/>
    </reaction>
</comment>
<feature type="domain" description="RNase H type-1" evidence="8">
    <location>
        <begin position="204"/>
        <end position="357"/>
    </location>
</feature>
<evidence type="ECO:0000256" key="6">
    <source>
        <dbReference type="ARBA" id="ARBA00022759"/>
    </source>
</evidence>
<sequence>MRKDSEKRQQEWRLVYMRNMDITRIPSASLQNIWKTLQIDYSKIACASSIGPYLAEFIIKSDYAEQFAQTLTAITIPKELDDSLAIVVDPEYSPLKPYAHIKAHQHCSIPRHVIDVLDRYARESLARRWSSMYYTTENHSVRRFIHSSIESNDLTLLPQVPQSTGKQPILEGKACKASDLVHQRTPNQAGLGKDHLAELIPEPSETRLVVYVDGAYLPDRGTAGIGAYFANSQIPVVAERLQGHQSNARAEVYVMVAVLDRILEHKATAPSSGEIWLCSDSRYAVDGVNVYMETWEQTNWLTAKGKPVANRNAFQALLAAIKRLERKGYNVFVHHLPAHAGIIGNELADMFAKAGALL</sequence>
<evidence type="ECO:0000256" key="4">
    <source>
        <dbReference type="ARBA" id="ARBA00022722"/>
    </source>
</evidence>
<dbReference type="GO" id="GO:0003676">
    <property type="term" value="F:nucleic acid binding"/>
    <property type="evidence" value="ECO:0007669"/>
    <property type="project" value="InterPro"/>
</dbReference>
<accession>A0A9W8G4W6</accession>
<evidence type="ECO:0000256" key="1">
    <source>
        <dbReference type="ARBA" id="ARBA00000077"/>
    </source>
</evidence>
<dbReference type="PROSITE" id="PS50879">
    <property type="entry name" value="RNASE_H_1"/>
    <property type="match status" value="1"/>
</dbReference>
<evidence type="ECO:0000256" key="5">
    <source>
        <dbReference type="ARBA" id="ARBA00022723"/>
    </source>
</evidence>
<evidence type="ECO:0000256" key="2">
    <source>
        <dbReference type="ARBA" id="ARBA00005300"/>
    </source>
</evidence>
<dbReference type="GO" id="GO:0043137">
    <property type="term" value="P:DNA replication, removal of RNA primer"/>
    <property type="evidence" value="ECO:0007669"/>
    <property type="project" value="TreeGrafter"/>
</dbReference>
<dbReference type="Proteomes" id="UP001151518">
    <property type="component" value="Unassembled WGS sequence"/>
</dbReference>
<evidence type="ECO:0000256" key="7">
    <source>
        <dbReference type="ARBA" id="ARBA00022801"/>
    </source>
</evidence>
<evidence type="ECO:0000313" key="9">
    <source>
        <dbReference type="EMBL" id="KAJ2678847.1"/>
    </source>
</evidence>
<name>A0A9W8G4W6_9FUNG</name>
<dbReference type="PANTHER" id="PTHR10642">
    <property type="entry name" value="RIBONUCLEASE H1"/>
    <property type="match status" value="1"/>
</dbReference>
<dbReference type="PANTHER" id="PTHR10642:SF26">
    <property type="entry name" value="RIBONUCLEASE H1"/>
    <property type="match status" value="1"/>
</dbReference>
<dbReference type="SUPFAM" id="SSF53098">
    <property type="entry name" value="Ribonuclease H-like"/>
    <property type="match status" value="1"/>
</dbReference>
<proteinExistence type="inferred from homology"/>
<dbReference type="AlphaFoldDB" id="A0A9W8G4W6"/>
<evidence type="ECO:0000256" key="3">
    <source>
        <dbReference type="ARBA" id="ARBA00012180"/>
    </source>
</evidence>
<dbReference type="InterPro" id="IPR002156">
    <property type="entry name" value="RNaseH_domain"/>
</dbReference>